<dbReference type="Pfam" id="PF12922">
    <property type="entry name" value="Cnd1_N"/>
    <property type="match status" value="1"/>
</dbReference>
<dbReference type="SUPFAM" id="SSF48371">
    <property type="entry name" value="ARM repeat"/>
    <property type="match status" value="1"/>
</dbReference>
<dbReference type="GO" id="GO:0010032">
    <property type="term" value="P:meiotic chromosome condensation"/>
    <property type="evidence" value="ECO:0007669"/>
    <property type="project" value="TreeGrafter"/>
</dbReference>
<dbReference type="InterPro" id="IPR011989">
    <property type="entry name" value="ARM-like"/>
</dbReference>
<evidence type="ECO:0000256" key="8">
    <source>
        <dbReference type="ARBA" id="ARBA00023242"/>
    </source>
</evidence>
<keyword evidence="4" id="KW-0158">Chromosome</keyword>
<accession>A0A4S4LYW3</accession>
<evidence type="ECO:0000256" key="7">
    <source>
        <dbReference type="ARBA" id="ARBA00023067"/>
    </source>
</evidence>
<dbReference type="GO" id="GO:0051301">
    <property type="term" value="P:cell division"/>
    <property type="evidence" value="ECO:0007669"/>
    <property type="project" value="UniProtKB-KW"/>
</dbReference>
<evidence type="ECO:0000259" key="13">
    <source>
        <dbReference type="Pfam" id="PF12922"/>
    </source>
</evidence>
<feature type="compositionally biased region" description="Acidic residues" evidence="11">
    <location>
        <begin position="488"/>
        <end position="515"/>
    </location>
</feature>
<dbReference type="OrthoDB" id="436262at2759"/>
<dbReference type="GO" id="GO:0007076">
    <property type="term" value="P:mitotic chromosome condensation"/>
    <property type="evidence" value="ECO:0007669"/>
    <property type="project" value="InterPro"/>
</dbReference>
<evidence type="ECO:0000256" key="4">
    <source>
        <dbReference type="ARBA" id="ARBA00022454"/>
    </source>
</evidence>
<feature type="compositionally biased region" description="Basic and acidic residues" evidence="11">
    <location>
        <begin position="1226"/>
        <end position="1240"/>
    </location>
</feature>
<feature type="domain" description="Condensin complex subunit 1 N-terminal" evidence="13">
    <location>
        <begin position="76"/>
        <end position="246"/>
    </location>
</feature>
<feature type="domain" description="Condensin complex subunit 1 C-terminal" evidence="12">
    <location>
        <begin position="1059"/>
        <end position="1163"/>
    </location>
</feature>
<dbReference type="InterPro" id="IPR032682">
    <property type="entry name" value="Cnd1_C"/>
</dbReference>
<dbReference type="Gene3D" id="1.25.10.10">
    <property type="entry name" value="Leucine-rich Repeat Variant"/>
    <property type="match status" value="2"/>
</dbReference>
<name>A0A4S4LYW3_9AGAM</name>
<dbReference type="GO" id="GO:0042393">
    <property type="term" value="F:histone binding"/>
    <property type="evidence" value="ECO:0007669"/>
    <property type="project" value="TreeGrafter"/>
</dbReference>
<evidence type="ECO:0000259" key="12">
    <source>
        <dbReference type="Pfam" id="PF12717"/>
    </source>
</evidence>
<evidence type="ECO:0000256" key="9">
    <source>
        <dbReference type="ARBA" id="ARBA00023306"/>
    </source>
</evidence>
<feature type="compositionally biased region" description="Basic residues" evidence="11">
    <location>
        <begin position="519"/>
        <end position="531"/>
    </location>
</feature>
<organism evidence="14 15">
    <name type="scientific">Bondarzewia mesenterica</name>
    <dbReference type="NCBI Taxonomy" id="1095465"/>
    <lineage>
        <taxon>Eukaryota</taxon>
        <taxon>Fungi</taxon>
        <taxon>Dikarya</taxon>
        <taxon>Basidiomycota</taxon>
        <taxon>Agaricomycotina</taxon>
        <taxon>Agaricomycetes</taxon>
        <taxon>Russulales</taxon>
        <taxon>Bondarzewiaceae</taxon>
        <taxon>Bondarzewia</taxon>
    </lineage>
</organism>
<comment type="subcellular location">
    <subcellularLocation>
        <location evidence="2">Chromosome</location>
    </subcellularLocation>
    <subcellularLocation>
        <location evidence="1">Nucleus</location>
    </subcellularLocation>
</comment>
<evidence type="ECO:0000256" key="2">
    <source>
        <dbReference type="ARBA" id="ARBA00004286"/>
    </source>
</evidence>
<feature type="compositionally biased region" description="Acidic residues" evidence="11">
    <location>
        <begin position="536"/>
        <end position="559"/>
    </location>
</feature>
<sequence length="1293" mass="145246">MTDFDLQEELQSIQDLGNYNIENEHDLHSMEPNAMSALLDEAVGAVSESSESIADPRIFDIYRSLLKHADVLPGPLMSKLLDSISSGFVAQTETAIRDVDHEDQQTYVAHKTPLEMYAFLLNWFVGAAEKVKGSAGDDVPVAPVRSRRGRGGKAAQSKSALKQKAAEWSWEDQIPPTLALISKVLRLKTNKLWTTSAHRETFVSCITRPAYHVTESEQYMKLQNIRMGVYKVICLAVKHHGHALAAQISIMQSLQYYEHLSEPMAECLTVLAKEFDHNQLGDEILREIAAKTFNAQDTKGPRAFSKFLIRFAELAPRAVHKQVSLLLAHLDSESYPMRMAIVEIIGTLIRELAMSSDLTTDTNQTQKQLNGLYDLLLERTLDLSSYVRTKVFTVLARLCDLPVKFPKQRLAIARAAVDALEDKGAGVRKSAVALLVRLVVTHPYGLMHGGLLGLKEWEERYGSVTKELEKVEETMGRAVEREGGHEEGVEESNGEEGEEDDEEQDEDEDEDEGEETTPKKSKKPPRSKKIARNSDDGEMDVDEEAAREDEDEPMEEGEEGTPRPRREKAKARASRNPPKGESLNFIRQIESAMEIAGQLLGSTNKAEVLEAMEFFRVVYEYQFDSAEVGIKKMLHLIWAKDNNSTSEDGKELKGVRSRVLECYRSLYFDPLPDMEPKQQVNRIAKNMIELTYDATLAELTSLEEMMRYMMDDGQIHSDVISKLWQVYSSARPLPKEQRRGAIIILGMLALARRSVVTDRVDTLLKVGLGPLGKADLILAKYTCVALQRLNGSAKKVKGSLLDENVRIGMDNPVFRKLQDAMEHPCRSRDWFGLAEQAINTVYALGEHPDELCNDLIKNFTRRAFGRRPKAAARPAEVPDAMDEDPPADGTQENPSTSQGLGEQDKDTGDAFELSQLLFVVGHVAIKHIVYLELVEREWKRQKHERELAEKLAAGNGDAGNATKDGEELDQVAGNAEDEIGDRIAAVRETELLYGPDSLLAIYGPLLVHICGSPHKFKNRTLRAAATLSFSKFLCISSQFCDQHHRLLFKILETSKDPNIRSNIVIALGDVAVSFSNIVDENSNELYKGLSDADLVVKKNTLMVLTHLILNGMIKVKGQLGEMAKCLEDEEPRIADLAKLFFTELSTKDNAIYNNLPDVISHLSVGEHAEKQAESIVEKLCQRFRLSEDPRQWRDIAFCLSLLPFKSDRSVKKLIEGLQFYRDKLHEETARSNKSANKPDSELNEFETILEEHKRQGEEDQAFEKRVQGKKAAAKKRQTKRSRKKAPIQVDESE</sequence>
<evidence type="ECO:0000256" key="6">
    <source>
        <dbReference type="ARBA" id="ARBA00022776"/>
    </source>
</evidence>
<evidence type="ECO:0000256" key="1">
    <source>
        <dbReference type="ARBA" id="ARBA00004123"/>
    </source>
</evidence>
<feature type="compositionally biased region" description="Basic residues" evidence="11">
    <location>
        <begin position="1267"/>
        <end position="1285"/>
    </location>
</feature>
<comment type="function">
    <text evidence="10">Regulatory subunit of the condensin complex, a complex required for conversion of interphase chromatin into mitotic-like condense chromosomes. The condensin complex probably introduces positive supercoils into relaxed DNA in the presence of type I topoisomerases and converts nicked DNA into positive knotted forms in the presence of type II topoisomerases.</text>
</comment>
<evidence type="ECO:0000256" key="5">
    <source>
        <dbReference type="ARBA" id="ARBA00022618"/>
    </source>
</evidence>
<dbReference type="PANTHER" id="PTHR14222:SF2">
    <property type="entry name" value="CONDENSIN COMPLEX SUBUNIT 1"/>
    <property type="match status" value="1"/>
</dbReference>
<comment type="similarity">
    <text evidence="3 10">Belongs to the CND1 (condensin subunit 1) family.</text>
</comment>
<dbReference type="InterPro" id="IPR007673">
    <property type="entry name" value="Condensin_cplx_su1"/>
</dbReference>
<dbReference type="GO" id="GO:0005634">
    <property type="term" value="C:nucleus"/>
    <property type="evidence" value="ECO:0007669"/>
    <property type="project" value="UniProtKB-SubCell"/>
</dbReference>
<keyword evidence="8" id="KW-0539">Nucleus</keyword>
<evidence type="ECO:0000256" key="10">
    <source>
        <dbReference type="PIRNR" id="PIRNR017127"/>
    </source>
</evidence>
<feature type="compositionally biased region" description="Basic and acidic residues" evidence="11">
    <location>
        <begin position="477"/>
        <end position="487"/>
    </location>
</feature>
<dbReference type="PIRSF" id="PIRSF017127">
    <property type="entry name" value="Condensin_D2"/>
    <property type="match status" value="1"/>
</dbReference>
<feature type="compositionally biased region" description="Polar residues" evidence="11">
    <location>
        <begin position="890"/>
        <end position="900"/>
    </location>
</feature>
<keyword evidence="7 10" id="KW-0226">DNA condensation</keyword>
<dbReference type="InterPro" id="IPR026971">
    <property type="entry name" value="CND1/NCAPD3"/>
</dbReference>
<proteinExistence type="inferred from homology"/>
<protein>
    <recommendedName>
        <fullName evidence="10">Condensin complex subunit 1</fullName>
    </recommendedName>
</protein>
<evidence type="ECO:0000313" key="14">
    <source>
        <dbReference type="EMBL" id="THH17705.1"/>
    </source>
</evidence>
<dbReference type="InterPro" id="IPR024324">
    <property type="entry name" value="Condensin_cplx_su1_N"/>
</dbReference>
<keyword evidence="15" id="KW-1185">Reference proteome</keyword>
<keyword evidence="6 10" id="KW-0498">Mitosis</keyword>
<reference evidence="14 15" key="1">
    <citation type="submission" date="2019-02" db="EMBL/GenBank/DDBJ databases">
        <title>Genome sequencing of the rare red list fungi Bondarzewia mesenterica.</title>
        <authorList>
            <person name="Buettner E."/>
            <person name="Kellner H."/>
        </authorList>
    </citation>
    <scope>NUCLEOTIDE SEQUENCE [LARGE SCALE GENOMIC DNA]</scope>
    <source>
        <strain evidence="14 15">DSM 108281</strain>
    </source>
</reference>
<dbReference type="PANTHER" id="PTHR14222">
    <property type="entry name" value="CONDENSIN"/>
    <property type="match status" value="1"/>
</dbReference>
<feature type="compositionally biased region" description="Basic residues" evidence="11">
    <location>
        <begin position="563"/>
        <end position="573"/>
    </location>
</feature>
<evidence type="ECO:0000256" key="11">
    <source>
        <dbReference type="SAM" id="MobiDB-lite"/>
    </source>
</evidence>
<feature type="region of interest" description="Disordered" evidence="11">
    <location>
        <begin position="477"/>
        <end position="582"/>
    </location>
</feature>
<dbReference type="InterPro" id="IPR016024">
    <property type="entry name" value="ARM-type_fold"/>
</dbReference>
<feature type="region of interest" description="Disordered" evidence="11">
    <location>
        <begin position="867"/>
        <end position="906"/>
    </location>
</feature>
<dbReference type="Pfam" id="PF12717">
    <property type="entry name" value="Cnd1"/>
    <property type="match status" value="1"/>
</dbReference>
<dbReference type="GO" id="GO:0000796">
    <property type="term" value="C:condensin complex"/>
    <property type="evidence" value="ECO:0007669"/>
    <property type="project" value="TreeGrafter"/>
</dbReference>
<comment type="caution">
    <text evidence="14">The sequence shown here is derived from an EMBL/GenBank/DDBJ whole genome shotgun (WGS) entry which is preliminary data.</text>
</comment>
<keyword evidence="9 10" id="KW-0131">Cell cycle</keyword>
<gene>
    <name evidence="14" type="ORF">EW146_g3161</name>
</gene>
<feature type="compositionally biased region" description="Basic and acidic residues" evidence="11">
    <location>
        <begin position="1249"/>
        <end position="1266"/>
    </location>
</feature>
<dbReference type="GO" id="GO:0000779">
    <property type="term" value="C:condensed chromosome, centromeric region"/>
    <property type="evidence" value="ECO:0007669"/>
    <property type="project" value="TreeGrafter"/>
</dbReference>
<keyword evidence="5 10" id="KW-0132">Cell division</keyword>
<feature type="region of interest" description="Disordered" evidence="11">
    <location>
        <begin position="1226"/>
        <end position="1293"/>
    </location>
</feature>
<dbReference type="Proteomes" id="UP000310158">
    <property type="component" value="Unassembled WGS sequence"/>
</dbReference>
<evidence type="ECO:0000313" key="15">
    <source>
        <dbReference type="Proteomes" id="UP000310158"/>
    </source>
</evidence>
<evidence type="ECO:0000256" key="3">
    <source>
        <dbReference type="ARBA" id="ARBA00009606"/>
    </source>
</evidence>
<dbReference type="EMBL" id="SGPL01000100">
    <property type="protein sequence ID" value="THH17705.1"/>
    <property type="molecule type" value="Genomic_DNA"/>
</dbReference>